<name>A0A0L0F6Z5_9EUKA</name>
<evidence type="ECO:0000313" key="2">
    <source>
        <dbReference type="Proteomes" id="UP000054560"/>
    </source>
</evidence>
<dbReference type="Proteomes" id="UP000054560">
    <property type="component" value="Unassembled WGS sequence"/>
</dbReference>
<accession>A0A0L0F6Z5</accession>
<reference evidence="1 2" key="1">
    <citation type="submission" date="2011-02" db="EMBL/GenBank/DDBJ databases">
        <title>The Genome Sequence of Sphaeroforma arctica JP610.</title>
        <authorList>
            <consortium name="The Broad Institute Genome Sequencing Platform"/>
            <person name="Russ C."/>
            <person name="Cuomo C."/>
            <person name="Young S.K."/>
            <person name="Zeng Q."/>
            <person name="Gargeya S."/>
            <person name="Alvarado L."/>
            <person name="Berlin A."/>
            <person name="Chapman S.B."/>
            <person name="Chen Z."/>
            <person name="Freedman E."/>
            <person name="Gellesch M."/>
            <person name="Goldberg J."/>
            <person name="Griggs A."/>
            <person name="Gujja S."/>
            <person name="Heilman E."/>
            <person name="Heiman D."/>
            <person name="Howarth C."/>
            <person name="Mehta T."/>
            <person name="Neiman D."/>
            <person name="Pearson M."/>
            <person name="Roberts A."/>
            <person name="Saif S."/>
            <person name="Shea T."/>
            <person name="Shenoy N."/>
            <person name="Sisk P."/>
            <person name="Stolte C."/>
            <person name="Sykes S."/>
            <person name="White J."/>
            <person name="Yandava C."/>
            <person name="Burger G."/>
            <person name="Gray M.W."/>
            <person name="Holland P.W.H."/>
            <person name="King N."/>
            <person name="Lang F.B.F."/>
            <person name="Roger A.J."/>
            <person name="Ruiz-Trillo I."/>
            <person name="Haas B."/>
            <person name="Nusbaum C."/>
            <person name="Birren B."/>
        </authorList>
    </citation>
    <scope>NUCLEOTIDE SEQUENCE [LARGE SCALE GENOMIC DNA]</scope>
    <source>
        <strain evidence="1 2">JP610</strain>
    </source>
</reference>
<protein>
    <submittedName>
        <fullName evidence="1">Uncharacterized protein</fullName>
    </submittedName>
</protein>
<dbReference type="AlphaFoldDB" id="A0A0L0F6Z5"/>
<feature type="non-terminal residue" evidence="1">
    <location>
        <position position="1"/>
    </location>
</feature>
<proteinExistence type="predicted"/>
<dbReference type="RefSeq" id="XP_014146311.1">
    <property type="nucleotide sequence ID" value="XM_014290836.1"/>
</dbReference>
<feature type="non-terminal residue" evidence="1">
    <location>
        <position position="57"/>
    </location>
</feature>
<organism evidence="1 2">
    <name type="scientific">Sphaeroforma arctica JP610</name>
    <dbReference type="NCBI Taxonomy" id="667725"/>
    <lineage>
        <taxon>Eukaryota</taxon>
        <taxon>Ichthyosporea</taxon>
        <taxon>Ichthyophonida</taxon>
        <taxon>Sphaeroforma</taxon>
    </lineage>
</organism>
<keyword evidence="2" id="KW-1185">Reference proteome</keyword>
<sequence>EDEIEEMDRAKEASKHSWTLEEDTRLQKLFNTINASEEKHVLEAIMDELDGSRGEMM</sequence>
<dbReference type="EMBL" id="KQ247100">
    <property type="protein sequence ID" value="KNC72409.1"/>
    <property type="molecule type" value="Genomic_DNA"/>
</dbReference>
<evidence type="ECO:0000313" key="1">
    <source>
        <dbReference type="EMBL" id="KNC72409.1"/>
    </source>
</evidence>
<gene>
    <name evidence="1" type="ORF">SARC_15034</name>
</gene>
<dbReference type="GeneID" id="25915538"/>